<organism evidence="2 3">
    <name type="scientific">Fragilariopsis cylindrus CCMP1102</name>
    <dbReference type="NCBI Taxonomy" id="635003"/>
    <lineage>
        <taxon>Eukaryota</taxon>
        <taxon>Sar</taxon>
        <taxon>Stramenopiles</taxon>
        <taxon>Ochrophyta</taxon>
        <taxon>Bacillariophyta</taxon>
        <taxon>Bacillariophyceae</taxon>
        <taxon>Bacillariophycidae</taxon>
        <taxon>Bacillariales</taxon>
        <taxon>Bacillariaceae</taxon>
        <taxon>Fragilariopsis</taxon>
    </lineage>
</organism>
<evidence type="ECO:0000313" key="3">
    <source>
        <dbReference type="Proteomes" id="UP000095751"/>
    </source>
</evidence>
<sequence length="335" mass="38072">MSINDNQELFEKLIDDDDVLEDIELQKKNHNKKSPVLIATAIVVSDPKKGLTSRRKAGRKGGSSSSCPCWCKCIGWTMLVFTLLSFLIIGCTFVWLNGILKEAVEQFTIETPLPKFDIIEMSDLEQNIVKDRVMLFVDQLAAPKTTTNGEPRALINDLVLTQDEINGFIGHSDYLRGNMMVSFHKNLIEEEYSLPMDVLGYDGRYLVGNDYLKLGTEELNNKNTIEMEMTTAATHEDWFDGPLFFAKIQYLITNSMTEEFEGIMLKLFLEKGSIFGQDAPQDFIDEHQNLLDCLYYPTDDYDDDDIDVEAIRNVIANIESVSIEEGRFVVKARSD</sequence>
<dbReference type="Proteomes" id="UP000095751">
    <property type="component" value="Unassembled WGS sequence"/>
</dbReference>
<name>A0A1E7F7G7_9STRA</name>
<reference evidence="2 3" key="1">
    <citation type="submission" date="2016-09" db="EMBL/GenBank/DDBJ databases">
        <title>Extensive genetic diversity and differential bi-allelic expression allows diatom success in the polar Southern Ocean.</title>
        <authorList>
            <consortium name="DOE Joint Genome Institute"/>
            <person name="Mock T."/>
            <person name="Otillar R.P."/>
            <person name="Strauss J."/>
            <person name="Dupont C."/>
            <person name="Frickenhaus S."/>
            <person name="Maumus F."/>
            <person name="Mcmullan M."/>
            <person name="Sanges R."/>
            <person name="Schmutz J."/>
            <person name="Toseland A."/>
            <person name="Valas R."/>
            <person name="Veluchamy A."/>
            <person name="Ward B.J."/>
            <person name="Allen A."/>
            <person name="Barry K."/>
            <person name="Falciatore A."/>
            <person name="Ferrante M."/>
            <person name="Fortunato A.E."/>
            <person name="Gloeckner G."/>
            <person name="Gruber A."/>
            <person name="Hipkin R."/>
            <person name="Janech M."/>
            <person name="Kroth P."/>
            <person name="Leese F."/>
            <person name="Lindquist E."/>
            <person name="Lyon B.R."/>
            <person name="Martin J."/>
            <person name="Mayer C."/>
            <person name="Parker M."/>
            <person name="Quesneville H."/>
            <person name="Raymond J."/>
            <person name="Uhlig C."/>
            <person name="Valentin K.U."/>
            <person name="Worden A.Z."/>
            <person name="Armbrust E.V."/>
            <person name="Bowler C."/>
            <person name="Green B."/>
            <person name="Moulton V."/>
            <person name="Van Oosterhout C."/>
            <person name="Grigoriev I."/>
        </authorList>
    </citation>
    <scope>NUCLEOTIDE SEQUENCE [LARGE SCALE GENOMIC DNA]</scope>
    <source>
        <strain evidence="2 3">CCMP1102</strain>
    </source>
</reference>
<gene>
    <name evidence="2" type="ORF">FRACYDRAFT_270017</name>
</gene>
<dbReference type="OrthoDB" id="45836at2759"/>
<protein>
    <submittedName>
        <fullName evidence="2">Uncharacterized protein</fullName>
    </submittedName>
</protein>
<keyword evidence="1" id="KW-0472">Membrane</keyword>
<keyword evidence="3" id="KW-1185">Reference proteome</keyword>
<evidence type="ECO:0000256" key="1">
    <source>
        <dbReference type="SAM" id="Phobius"/>
    </source>
</evidence>
<dbReference type="AlphaFoldDB" id="A0A1E7F7G7"/>
<evidence type="ECO:0000313" key="2">
    <source>
        <dbReference type="EMBL" id="OEU14096.1"/>
    </source>
</evidence>
<proteinExistence type="predicted"/>
<feature type="transmembrane region" description="Helical" evidence="1">
    <location>
        <begin position="74"/>
        <end position="96"/>
    </location>
</feature>
<keyword evidence="1" id="KW-0812">Transmembrane</keyword>
<dbReference type="InParanoid" id="A0A1E7F7G7"/>
<dbReference type="KEGG" id="fcy:FRACYDRAFT_270017"/>
<accession>A0A1E7F7G7</accession>
<keyword evidence="1" id="KW-1133">Transmembrane helix</keyword>
<dbReference type="EMBL" id="KV784361">
    <property type="protein sequence ID" value="OEU14096.1"/>
    <property type="molecule type" value="Genomic_DNA"/>
</dbReference>